<dbReference type="InterPro" id="IPR041685">
    <property type="entry name" value="AAA_GajA/Old/RecF-like"/>
</dbReference>
<name>A0A4V1LN96_9FLAO</name>
<accession>A0A4V1LN96</accession>
<evidence type="ECO:0000259" key="1">
    <source>
        <dbReference type="Pfam" id="PF13175"/>
    </source>
</evidence>
<dbReference type="PANTHER" id="PTHR43581:SF2">
    <property type="entry name" value="EXCINUCLEASE ATPASE SUBUNIT"/>
    <property type="match status" value="1"/>
</dbReference>
<comment type="caution">
    <text evidence="2">The sequence shown here is derived from an EMBL/GenBank/DDBJ whole genome shotgun (WGS) entry which is preliminary data.</text>
</comment>
<reference evidence="2 3" key="1">
    <citation type="submission" date="2019-01" db="EMBL/GenBank/DDBJ databases">
        <title>Genome sequence of the Antarctic species Gelidibacter gilvus ACAM 158(T).</title>
        <authorList>
            <person name="Bowman J.P."/>
        </authorList>
    </citation>
    <scope>NUCLEOTIDE SEQUENCE [LARGE SCALE GENOMIC DNA]</scope>
    <source>
        <strain evidence="2 3">IC158</strain>
    </source>
</reference>
<dbReference type="EMBL" id="SDDZ01000002">
    <property type="protein sequence ID" value="RXJ51516.1"/>
    <property type="molecule type" value="Genomic_DNA"/>
</dbReference>
<proteinExistence type="predicted"/>
<evidence type="ECO:0000313" key="3">
    <source>
        <dbReference type="Proteomes" id="UP000289792"/>
    </source>
</evidence>
<dbReference type="AlphaFoldDB" id="A0A4V1LN96"/>
<evidence type="ECO:0000313" key="2">
    <source>
        <dbReference type="EMBL" id="RXJ51516.1"/>
    </source>
</evidence>
<protein>
    <recommendedName>
        <fullName evidence="1">Endonuclease GajA/Old nuclease/RecF-like AAA domain-containing protein</fullName>
    </recommendedName>
</protein>
<dbReference type="PANTHER" id="PTHR43581">
    <property type="entry name" value="ATP/GTP PHOSPHATASE"/>
    <property type="match status" value="1"/>
</dbReference>
<sequence length="325" mass="38548">MYNNEIKLSDPFLIDRINTISECLDKIIEHSEWEVVTEKIQNYDFLDFSEREYEVFSLFSFLKISIDDTIKKELIIKIIDLTNKLTNHRLNFHYEFYHKMSSGQQNLVNFFSRLLWAKQDIDLRETIDGATISERIILFIDEGEITFHPEWQRRYFKEAIEFIEKLFTKRKVQLLITTHSPFVLSDLPKQNVVFLEKDNEGNAVKSSLENENTFGANIHDLLSNSFFMDSTIGEFASDKIKEIVNFYYEVVDGKSEKSIKYLNEEYLSKREKFHFIIDSVGDDVIKGILENHIEFIENNLLGKSYRQSRIAKLEKELMQLRRNND</sequence>
<organism evidence="2 3">
    <name type="scientific">Gelidibacter gilvus</name>
    <dbReference type="NCBI Taxonomy" id="59602"/>
    <lineage>
        <taxon>Bacteria</taxon>
        <taxon>Pseudomonadati</taxon>
        <taxon>Bacteroidota</taxon>
        <taxon>Flavobacteriia</taxon>
        <taxon>Flavobacteriales</taxon>
        <taxon>Flavobacteriaceae</taxon>
        <taxon>Gelidibacter</taxon>
    </lineage>
</organism>
<dbReference type="SUPFAM" id="SSF52540">
    <property type="entry name" value="P-loop containing nucleoside triphosphate hydrolases"/>
    <property type="match status" value="1"/>
</dbReference>
<dbReference type="OrthoDB" id="997844at2"/>
<dbReference type="InterPro" id="IPR027417">
    <property type="entry name" value="P-loop_NTPase"/>
</dbReference>
<dbReference type="RefSeq" id="WP_129016514.1">
    <property type="nucleotide sequence ID" value="NZ_SDDZ01000002.1"/>
</dbReference>
<dbReference type="Pfam" id="PF13175">
    <property type="entry name" value="AAA_15"/>
    <property type="match status" value="1"/>
</dbReference>
<dbReference type="Gene3D" id="3.40.50.300">
    <property type="entry name" value="P-loop containing nucleotide triphosphate hydrolases"/>
    <property type="match status" value="1"/>
</dbReference>
<dbReference type="Proteomes" id="UP000289792">
    <property type="component" value="Unassembled WGS sequence"/>
</dbReference>
<dbReference type="InterPro" id="IPR051396">
    <property type="entry name" value="Bact_Antivir_Def_Nuclease"/>
</dbReference>
<keyword evidence="3" id="KW-1185">Reference proteome</keyword>
<gene>
    <name evidence="2" type="ORF">ESZ48_06530</name>
</gene>
<feature type="domain" description="Endonuclease GajA/Old nuclease/RecF-like AAA" evidence="1">
    <location>
        <begin position="53"/>
        <end position="183"/>
    </location>
</feature>